<evidence type="ECO:0000313" key="9">
    <source>
        <dbReference type="Proteomes" id="UP000295129"/>
    </source>
</evidence>
<dbReference type="RefSeq" id="WP_211168470.1">
    <property type="nucleotide sequence ID" value="NZ_SNVV01000026.1"/>
</dbReference>
<dbReference type="InterPro" id="IPR013249">
    <property type="entry name" value="RNA_pol_sigma70_r4_t2"/>
</dbReference>
<dbReference type="GO" id="GO:0006352">
    <property type="term" value="P:DNA-templated transcription initiation"/>
    <property type="evidence" value="ECO:0007669"/>
    <property type="project" value="InterPro"/>
</dbReference>
<evidence type="ECO:0000256" key="5">
    <source>
        <dbReference type="SAM" id="MobiDB-lite"/>
    </source>
</evidence>
<evidence type="ECO:0000259" key="7">
    <source>
        <dbReference type="Pfam" id="PF08281"/>
    </source>
</evidence>
<accession>A0A4R6DPC0</accession>
<dbReference type="InterPro" id="IPR014284">
    <property type="entry name" value="RNA_pol_sigma-70_dom"/>
</dbReference>
<evidence type="ECO:0000256" key="4">
    <source>
        <dbReference type="ARBA" id="ARBA00023163"/>
    </source>
</evidence>
<dbReference type="InterPro" id="IPR036388">
    <property type="entry name" value="WH-like_DNA-bd_sf"/>
</dbReference>
<dbReference type="SUPFAM" id="SSF88946">
    <property type="entry name" value="Sigma2 domain of RNA polymerase sigma factors"/>
    <property type="match status" value="1"/>
</dbReference>
<reference evidence="8 9" key="1">
    <citation type="submission" date="2019-03" db="EMBL/GenBank/DDBJ databases">
        <title>Genomic Encyclopedia of Type Strains, Phase IV (KMG-IV): sequencing the most valuable type-strain genomes for metagenomic binning, comparative biology and taxonomic classification.</title>
        <authorList>
            <person name="Goeker M."/>
        </authorList>
    </citation>
    <scope>NUCLEOTIDE SEQUENCE [LARGE SCALE GENOMIC DNA]</scope>
    <source>
        <strain evidence="8 9">DSM 12121</strain>
    </source>
</reference>
<name>A0A4R6DPC0_9RHOO</name>
<evidence type="ECO:0000313" key="8">
    <source>
        <dbReference type="EMBL" id="TDN46703.1"/>
    </source>
</evidence>
<comment type="caution">
    <text evidence="8">The sequence shown here is derived from an EMBL/GenBank/DDBJ whole genome shotgun (WGS) entry which is preliminary data.</text>
</comment>
<evidence type="ECO:0000259" key="6">
    <source>
        <dbReference type="Pfam" id="PF04542"/>
    </source>
</evidence>
<dbReference type="InterPro" id="IPR013324">
    <property type="entry name" value="RNA_pol_sigma_r3/r4-like"/>
</dbReference>
<dbReference type="Pfam" id="PF08281">
    <property type="entry name" value="Sigma70_r4_2"/>
    <property type="match status" value="1"/>
</dbReference>
<keyword evidence="9" id="KW-1185">Reference proteome</keyword>
<evidence type="ECO:0000256" key="1">
    <source>
        <dbReference type="ARBA" id="ARBA00010641"/>
    </source>
</evidence>
<sequence>MSAVSTSLVDELLLHYRDLRRHLVNKLRNTDDAADIAQTSFEHVYARAQRPSARDEVIESPRALLFRVAHNLIIDQARHRKVVQAWEEERFALQASLAAPSSETLYAQRQLVERVVAQLETLPPRRREVFLLFRAYGHSQAEIAQRLGITEAAVAKHVVRATVDCARIFAQLRAELPGSTDPAAGPDASPLMAEDAYC</sequence>
<dbReference type="PANTHER" id="PTHR43133:SF63">
    <property type="entry name" value="RNA POLYMERASE SIGMA FACTOR FECI-RELATED"/>
    <property type="match status" value="1"/>
</dbReference>
<gene>
    <name evidence="8" type="ORF">C7389_12610</name>
</gene>
<keyword evidence="3" id="KW-0731">Sigma factor</keyword>
<dbReference type="Gene3D" id="1.10.1740.10">
    <property type="match status" value="1"/>
</dbReference>
<keyword evidence="2" id="KW-0805">Transcription regulation</keyword>
<dbReference type="PANTHER" id="PTHR43133">
    <property type="entry name" value="RNA POLYMERASE ECF-TYPE SIGMA FACTO"/>
    <property type="match status" value="1"/>
</dbReference>
<dbReference type="AlphaFoldDB" id="A0A4R6DPC0"/>
<dbReference type="GO" id="GO:0016987">
    <property type="term" value="F:sigma factor activity"/>
    <property type="evidence" value="ECO:0007669"/>
    <property type="project" value="UniProtKB-KW"/>
</dbReference>
<dbReference type="NCBIfam" id="TIGR02937">
    <property type="entry name" value="sigma70-ECF"/>
    <property type="match status" value="1"/>
</dbReference>
<evidence type="ECO:0000256" key="3">
    <source>
        <dbReference type="ARBA" id="ARBA00023082"/>
    </source>
</evidence>
<dbReference type="SUPFAM" id="SSF88659">
    <property type="entry name" value="Sigma3 and sigma4 domains of RNA polymerase sigma factors"/>
    <property type="match status" value="1"/>
</dbReference>
<feature type="region of interest" description="Disordered" evidence="5">
    <location>
        <begin position="179"/>
        <end position="198"/>
    </location>
</feature>
<comment type="similarity">
    <text evidence="1">Belongs to the sigma-70 factor family. ECF subfamily.</text>
</comment>
<evidence type="ECO:0000256" key="2">
    <source>
        <dbReference type="ARBA" id="ARBA00023015"/>
    </source>
</evidence>
<dbReference type="EMBL" id="SNVV01000026">
    <property type="protein sequence ID" value="TDN46703.1"/>
    <property type="molecule type" value="Genomic_DNA"/>
</dbReference>
<dbReference type="Gene3D" id="1.10.10.10">
    <property type="entry name" value="Winged helix-like DNA-binding domain superfamily/Winged helix DNA-binding domain"/>
    <property type="match status" value="1"/>
</dbReference>
<dbReference type="InterPro" id="IPR013325">
    <property type="entry name" value="RNA_pol_sigma_r2"/>
</dbReference>
<proteinExistence type="inferred from homology"/>
<organism evidence="8 9">
    <name type="scientific">Azoarcus indigens</name>
    <dbReference type="NCBI Taxonomy" id="29545"/>
    <lineage>
        <taxon>Bacteria</taxon>
        <taxon>Pseudomonadati</taxon>
        <taxon>Pseudomonadota</taxon>
        <taxon>Betaproteobacteria</taxon>
        <taxon>Rhodocyclales</taxon>
        <taxon>Zoogloeaceae</taxon>
        <taxon>Azoarcus</taxon>
    </lineage>
</organism>
<protein>
    <submittedName>
        <fullName evidence="8">RNA polymerase sigma-70 factor (ECF subfamily)</fullName>
    </submittedName>
</protein>
<feature type="domain" description="RNA polymerase sigma factor 70 region 4 type 2" evidence="7">
    <location>
        <begin position="114"/>
        <end position="161"/>
    </location>
</feature>
<dbReference type="InterPro" id="IPR039425">
    <property type="entry name" value="RNA_pol_sigma-70-like"/>
</dbReference>
<dbReference type="InterPro" id="IPR007627">
    <property type="entry name" value="RNA_pol_sigma70_r2"/>
</dbReference>
<dbReference type="GO" id="GO:0003677">
    <property type="term" value="F:DNA binding"/>
    <property type="evidence" value="ECO:0007669"/>
    <property type="project" value="InterPro"/>
</dbReference>
<dbReference type="CDD" id="cd06171">
    <property type="entry name" value="Sigma70_r4"/>
    <property type="match status" value="1"/>
</dbReference>
<feature type="domain" description="RNA polymerase sigma-70 region 2" evidence="6">
    <location>
        <begin position="15"/>
        <end position="81"/>
    </location>
</feature>
<dbReference type="Pfam" id="PF04542">
    <property type="entry name" value="Sigma70_r2"/>
    <property type="match status" value="1"/>
</dbReference>
<keyword evidence="4" id="KW-0804">Transcription</keyword>
<dbReference type="Proteomes" id="UP000295129">
    <property type="component" value="Unassembled WGS sequence"/>
</dbReference>